<evidence type="ECO:0000256" key="15">
    <source>
        <dbReference type="ARBA" id="ARBA00023254"/>
    </source>
</evidence>
<feature type="region of interest" description="Disordered" evidence="19">
    <location>
        <begin position="563"/>
        <end position="601"/>
    </location>
</feature>
<dbReference type="GO" id="GO:0000014">
    <property type="term" value="F:single-stranded DNA endodeoxyribonuclease activity"/>
    <property type="evidence" value="ECO:0007669"/>
    <property type="project" value="TreeGrafter"/>
</dbReference>
<feature type="active site" description="Proton donor" evidence="17">
    <location>
        <position position="126"/>
    </location>
</feature>
<dbReference type="InterPro" id="IPR029052">
    <property type="entry name" value="Metallo-depent_PP-like"/>
</dbReference>
<dbReference type="Gene3D" id="3.60.21.10">
    <property type="match status" value="1"/>
</dbReference>
<evidence type="ECO:0000256" key="8">
    <source>
        <dbReference type="ARBA" id="ARBA00022759"/>
    </source>
</evidence>
<feature type="compositionally biased region" description="Gly residues" evidence="19">
    <location>
        <begin position="726"/>
        <end position="737"/>
    </location>
</feature>
<keyword evidence="11 16" id="KW-0269">Exonuclease</keyword>
<evidence type="ECO:0000256" key="18">
    <source>
        <dbReference type="RuleBase" id="RU003447"/>
    </source>
</evidence>
<keyword evidence="14 16" id="KW-0539">Nucleus</keyword>
<comment type="cofactor">
    <cofactor evidence="1 16">
        <name>Mn(2+)</name>
        <dbReference type="ChEBI" id="CHEBI:29035"/>
    </cofactor>
</comment>
<dbReference type="NCBIfam" id="TIGR00583">
    <property type="entry name" value="mre11"/>
    <property type="match status" value="1"/>
</dbReference>
<keyword evidence="9 16" id="KW-0227">DNA damage</keyword>
<dbReference type="WBParaSite" id="TREG1_40070.1">
    <property type="protein sequence ID" value="TREG1_40070.1"/>
    <property type="gene ID" value="TREG1_40070"/>
</dbReference>
<evidence type="ECO:0000256" key="11">
    <source>
        <dbReference type="ARBA" id="ARBA00022839"/>
    </source>
</evidence>
<evidence type="ECO:0000256" key="6">
    <source>
        <dbReference type="ARBA" id="ARBA00022722"/>
    </source>
</evidence>
<comment type="subcellular location">
    <subcellularLocation>
        <location evidence="3">Chromosome</location>
    </subcellularLocation>
    <subcellularLocation>
        <location evidence="2 16">Nucleus</location>
    </subcellularLocation>
</comment>
<dbReference type="Pfam" id="PF00149">
    <property type="entry name" value="Metallophos"/>
    <property type="match status" value="1"/>
</dbReference>
<evidence type="ECO:0000256" key="17">
    <source>
        <dbReference type="PIRSR" id="PIRSR000882-1"/>
    </source>
</evidence>
<name>A0AA85JQ55_TRIRE</name>
<dbReference type="GO" id="GO:0097552">
    <property type="term" value="P:mitochondrial double-strand break repair via homologous recombination"/>
    <property type="evidence" value="ECO:0007669"/>
    <property type="project" value="TreeGrafter"/>
</dbReference>
<dbReference type="PANTHER" id="PTHR10139:SF1">
    <property type="entry name" value="DOUBLE-STRAND BREAK REPAIR PROTEIN MRE11"/>
    <property type="match status" value="1"/>
</dbReference>
<reference evidence="22" key="2">
    <citation type="submission" date="2023-11" db="UniProtKB">
        <authorList>
            <consortium name="WormBaseParasite"/>
        </authorList>
    </citation>
    <scope>IDENTIFICATION</scope>
</reference>
<dbReference type="GO" id="GO:0006303">
    <property type="term" value="P:double-strand break repair via nonhomologous end joining"/>
    <property type="evidence" value="ECO:0007669"/>
    <property type="project" value="TreeGrafter"/>
</dbReference>
<keyword evidence="7" id="KW-0479">Metal-binding</keyword>
<evidence type="ECO:0000256" key="5">
    <source>
        <dbReference type="ARBA" id="ARBA00022454"/>
    </source>
</evidence>
<evidence type="ECO:0000313" key="22">
    <source>
        <dbReference type="WBParaSite" id="TREG1_40070.1"/>
    </source>
</evidence>
<dbReference type="SMART" id="SM01347">
    <property type="entry name" value="Mre11_DNA_bind"/>
    <property type="match status" value="1"/>
</dbReference>
<evidence type="ECO:0000256" key="3">
    <source>
        <dbReference type="ARBA" id="ARBA00004286"/>
    </source>
</evidence>
<evidence type="ECO:0000256" key="1">
    <source>
        <dbReference type="ARBA" id="ARBA00001936"/>
    </source>
</evidence>
<dbReference type="GO" id="GO:0030145">
    <property type="term" value="F:manganese ion binding"/>
    <property type="evidence" value="ECO:0007669"/>
    <property type="project" value="UniProtKB-UniRule"/>
</dbReference>
<evidence type="ECO:0000256" key="4">
    <source>
        <dbReference type="ARBA" id="ARBA00009028"/>
    </source>
</evidence>
<evidence type="ECO:0000256" key="19">
    <source>
        <dbReference type="SAM" id="MobiDB-lite"/>
    </source>
</evidence>
<evidence type="ECO:0000256" key="14">
    <source>
        <dbReference type="ARBA" id="ARBA00023242"/>
    </source>
</evidence>
<organism evidence="21 22">
    <name type="scientific">Trichobilharzia regenti</name>
    <name type="common">Nasal bird schistosome</name>
    <dbReference type="NCBI Taxonomy" id="157069"/>
    <lineage>
        <taxon>Eukaryota</taxon>
        <taxon>Metazoa</taxon>
        <taxon>Spiralia</taxon>
        <taxon>Lophotrochozoa</taxon>
        <taxon>Platyhelminthes</taxon>
        <taxon>Trematoda</taxon>
        <taxon>Digenea</taxon>
        <taxon>Strigeidida</taxon>
        <taxon>Schistosomatoidea</taxon>
        <taxon>Schistosomatidae</taxon>
        <taxon>Trichobilharzia</taxon>
    </lineage>
</organism>
<feature type="domain" description="Mre11 DNA-binding" evidence="20">
    <location>
        <begin position="291"/>
        <end position="514"/>
    </location>
</feature>
<evidence type="ECO:0000256" key="10">
    <source>
        <dbReference type="ARBA" id="ARBA00022801"/>
    </source>
</evidence>
<protein>
    <recommendedName>
        <fullName evidence="16">Double-strand break repair protein</fullName>
    </recommendedName>
</protein>
<dbReference type="Gene3D" id="3.30.110.110">
    <property type="entry name" value="Mre11, capping domain"/>
    <property type="match status" value="1"/>
</dbReference>
<keyword evidence="10 16" id="KW-0378">Hydrolase</keyword>
<evidence type="ECO:0000256" key="13">
    <source>
        <dbReference type="ARBA" id="ARBA00023211"/>
    </source>
</evidence>
<dbReference type="PIRSF" id="PIRSF000882">
    <property type="entry name" value="DSB_repair_MRE11"/>
    <property type="match status" value="1"/>
</dbReference>
<dbReference type="InterPro" id="IPR041796">
    <property type="entry name" value="Mre11_N"/>
</dbReference>
<keyword evidence="5" id="KW-0158">Chromosome</keyword>
<feature type="compositionally biased region" description="Polar residues" evidence="19">
    <location>
        <begin position="684"/>
        <end position="695"/>
    </location>
</feature>
<keyword evidence="6 16" id="KW-0540">Nuclease</keyword>
<evidence type="ECO:0000313" key="21">
    <source>
        <dbReference type="Proteomes" id="UP000050795"/>
    </source>
</evidence>
<keyword evidence="21" id="KW-1185">Reference proteome</keyword>
<dbReference type="FunFam" id="3.60.21.10:FF:000011">
    <property type="entry name" value="Double-strand break repair protein"/>
    <property type="match status" value="1"/>
</dbReference>
<keyword evidence="8 16" id="KW-0255">Endonuclease</keyword>
<dbReference type="Pfam" id="PF04152">
    <property type="entry name" value="Mre11_DNA_bind"/>
    <property type="match status" value="1"/>
</dbReference>
<evidence type="ECO:0000259" key="20">
    <source>
        <dbReference type="SMART" id="SM01347"/>
    </source>
</evidence>
<dbReference type="InterPro" id="IPR038487">
    <property type="entry name" value="Mre11_capping_dom"/>
</dbReference>
<evidence type="ECO:0000256" key="2">
    <source>
        <dbReference type="ARBA" id="ARBA00004123"/>
    </source>
</evidence>
<dbReference type="GO" id="GO:0030870">
    <property type="term" value="C:Mre11 complex"/>
    <property type="evidence" value="ECO:0007669"/>
    <property type="project" value="UniProtKB-UniRule"/>
</dbReference>
<dbReference type="GO" id="GO:0042138">
    <property type="term" value="P:meiotic DNA double-strand break formation"/>
    <property type="evidence" value="ECO:0007669"/>
    <property type="project" value="TreeGrafter"/>
</dbReference>
<dbReference type="InterPro" id="IPR007281">
    <property type="entry name" value="Mre11_DNA-bd"/>
</dbReference>
<reference evidence="21" key="1">
    <citation type="submission" date="2022-06" db="EMBL/GenBank/DDBJ databases">
        <authorList>
            <person name="Berger JAMES D."/>
            <person name="Berger JAMES D."/>
        </authorList>
    </citation>
    <scope>NUCLEOTIDE SEQUENCE [LARGE SCALE GENOMIC DNA]</scope>
</reference>
<dbReference type="GO" id="GO:0035861">
    <property type="term" value="C:site of double-strand break"/>
    <property type="evidence" value="ECO:0007669"/>
    <property type="project" value="TreeGrafter"/>
</dbReference>
<dbReference type="InterPro" id="IPR003701">
    <property type="entry name" value="Mre11"/>
</dbReference>
<proteinExistence type="inferred from homology"/>
<dbReference type="AlphaFoldDB" id="A0AA85JQ55"/>
<evidence type="ECO:0000256" key="16">
    <source>
        <dbReference type="PIRNR" id="PIRNR000882"/>
    </source>
</evidence>
<dbReference type="GO" id="GO:0008296">
    <property type="term" value="F:3'-5'-DNA exonuclease activity"/>
    <property type="evidence" value="ECO:0007669"/>
    <property type="project" value="InterPro"/>
</dbReference>
<keyword evidence="15 16" id="KW-0469">Meiosis</keyword>
<dbReference type="GO" id="GO:0000723">
    <property type="term" value="P:telomere maintenance"/>
    <property type="evidence" value="ECO:0007669"/>
    <property type="project" value="TreeGrafter"/>
</dbReference>
<dbReference type="PANTHER" id="PTHR10139">
    <property type="entry name" value="DOUBLE-STRAND BREAK REPAIR PROTEIN MRE11"/>
    <property type="match status" value="1"/>
</dbReference>
<feature type="region of interest" description="Disordered" evidence="19">
    <location>
        <begin position="679"/>
        <end position="756"/>
    </location>
</feature>
<sequence length="765" mass="85392">MPNSDAENVLRILVSTDNHVGYAEKDGLRGQDSIRTFEEILRLAVSNNVDLILFAGDIFHESRPSMKSLHEVMRLLRIYCLGDKPVQFELLSEGKTVFANTAFPNANYLDTNFNVEIPVFTIHGNHDDPSGPGGLCAADLLHTAGLINLFGKMASVERIDLTPVLLRKGDTRVALYGLGSVREERLHRLFLNNSVTFYRPTESVDDWFSICTVHQNRVHHGPTCYLPEHFLPDFLDLVIWGHEHECRVEPEWNSARNFYVVQPGSSVATSLSEGEAQDKAVALLEVRGKEFKVTRLPLRTVRPFLFRDLVLQDHVPKLDPNAPDIIKQVESICDKLIESEIGKAVGISAEALSNELKSNDSNSSESKKCESNESIKVASTQRLLPPAEPLIRLRVDLSGGFESFSALRFGQKFVGRVANPKDLVVFNRNREKLAAAQANRALKSGLQNSTISDDASEVEVENKKVGLDSAEVEELIRQYLLQMAQTKGQEPSEELTCGLSLFTTHELERGLRRYVDRGLSDAINHTSSSVLNKTLRHLRVRKAPEERIVADILSYCCSRSVKAAQNQDSDNEENEDNYSPVKSPNDPKKQVKSNTKPADRQELEWSLEEDEDEQQQIHSNLTAETVQVNKTRSKGVSQKSHPIINKKSTVKNQMILDGDDDFRIDSDDDESTALADMVEEVSSDVETNSSPIIQKTSRRGRGRGRGQGVGGSTSRGDTTVNSSSRGRGGGSRRGGLKSGLREKDDTEDNDDCLNFDFRRKRRKIE</sequence>
<dbReference type="GO" id="GO:0007095">
    <property type="term" value="P:mitotic G2 DNA damage checkpoint signaling"/>
    <property type="evidence" value="ECO:0007669"/>
    <property type="project" value="TreeGrafter"/>
</dbReference>
<dbReference type="CDD" id="cd00840">
    <property type="entry name" value="MPP_Mre11_N"/>
    <property type="match status" value="1"/>
</dbReference>
<dbReference type="GO" id="GO:0000724">
    <property type="term" value="P:double-strand break repair via homologous recombination"/>
    <property type="evidence" value="ECO:0007669"/>
    <property type="project" value="TreeGrafter"/>
</dbReference>
<comment type="function">
    <text evidence="16">Core component of the MRN complex, which plays a central role in double-strand break (DSB) repair, DNA recombination, maintenance of telomere integrity and meiosis. The MRN complex is involved in the repair of DNA double-strand breaks (DSBs) via homologous recombination (HR), an error-free mechanism which primarily occurs during S and G2 phases. The complex (1) mediates the end resection of damaged DNA, which generates proper single-stranded DNA, a key initial steps in HR, and is (2) required for the recruitment of other repair factors and efficient activation of ATM and ATR upon DNA damage. Within the MRN complex, MRE11 possesses both single-strand endonuclease activity and double-strand-specific 3'-5' exonuclease activity. MRE11 first endonucleolytically cleaves the 5' strand at DNA DSB ends to prevent non-homologous end joining (NHEJ) and licence HR. It then generates a single-stranded DNA gap via 3' to 5' exonucleolytic degradation, which is required for single-strand invasion and recombination.</text>
</comment>
<evidence type="ECO:0000256" key="12">
    <source>
        <dbReference type="ARBA" id="ARBA00023204"/>
    </source>
</evidence>
<evidence type="ECO:0000256" key="9">
    <source>
        <dbReference type="ARBA" id="ARBA00022763"/>
    </source>
</evidence>
<keyword evidence="13 16" id="KW-0464">Manganese</keyword>
<comment type="similarity">
    <text evidence="4 16 18">Belongs to the MRE11/RAD32 family.</text>
</comment>
<feature type="region of interest" description="Disordered" evidence="19">
    <location>
        <begin position="624"/>
        <end position="652"/>
    </location>
</feature>
<keyword evidence="12 16" id="KW-0234">DNA repair</keyword>
<dbReference type="Proteomes" id="UP000050795">
    <property type="component" value="Unassembled WGS sequence"/>
</dbReference>
<dbReference type="SUPFAM" id="SSF56300">
    <property type="entry name" value="Metallo-dependent phosphatases"/>
    <property type="match status" value="1"/>
</dbReference>
<accession>A0AA85JQ55</accession>
<evidence type="ECO:0000256" key="7">
    <source>
        <dbReference type="ARBA" id="ARBA00022723"/>
    </source>
</evidence>
<dbReference type="InterPro" id="IPR004843">
    <property type="entry name" value="Calcineurin-like_PHP"/>
</dbReference>
<dbReference type="GO" id="GO:0031573">
    <property type="term" value="P:mitotic intra-S DNA damage checkpoint signaling"/>
    <property type="evidence" value="ECO:0007669"/>
    <property type="project" value="TreeGrafter"/>
</dbReference>